<dbReference type="EMBL" id="WUEY01000016">
    <property type="protein sequence ID" value="NEI73156.1"/>
    <property type="molecule type" value="Genomic_DNA"/>
</dbReference>
<organism evidence="2 3">
    <name type="scientific">Rhizobium lusitanum</name>
    <dbReference type="NCBI Taxonomy" id="293958"/>
    <lineage>
        <taxon>Bacteria</taxon>
        <taxon>Pseudomonadati</taxon>
        <taxon>Pseudomonadota</taxon>
        <taxon>Alphaproteobacteria</taxon>
        <taxon>Hyphomicrobiales</taxon>
        <taxon>Rhizobiaceae</taxon>
        <taxon>Rhizobium/Agrobacterium group</taxon>
        <taxon>Rhizobium</taxon>
    </lineage>
</organism>
<gene>
    <name evidence="2" type="ORF">GR212_26705</name>
</gene>
<reference evidence="2 3" key="1">
    <citation type="submission" date="2019-12" db="EMBL/GenBank/DDBJ databases">
        <title>Rhizobium genotypes associated with high levels of biological nitrogen fixation by grain legumes in a temperate-maritime cropping system.</title>
        <authorList>
            <person name="Maluk M."/>
            <person name="Francesc Ferrando Molina F."/>
            <person name="Lopez Del Egido L."/>
            <person name="Lafos M."/>
            <person name="Langarica-Fuentes A."/>
            <person name="Gebre Yohannes G."/>
            <person name="Young M.W."/>
            <person name="Martin P."/>
            <person name="Gantlett R."/>
            <person name="Kenicer G."/>
            <person name="Hawes C."/>
            <person name="Begg G.S."/>
            <person name="Quilliam R.S."/>
            <person name="Squire G.R."/>
            <person name="Poole P.S."/>
            <person name="Young P.W."/>
            <person name="Iannetta P.M."/>
            <person name="James E.K."/>
        </authorList>
    </citation>
    <scope>NUCLEOTIDE SEQUENCE [LARGE SCALE GENOMIC DNA]</scope>
    <source>
        <strain evidence="2 3">JHI1118</strain>
    </source>
</reference>
<proteinExistence type="predicted"/>
<dbReference type="AlphaFoldDB" id="A0A6L9UG77"/>
<sequence>MLFCLRYLSCRLWSLALVIAAGGAFAPSVHAADLVTPTSPTVVEKQAGDWTFAFSPYFWGAGLSGDVAQFGLPTTVHISPDFGDILDNLDFAAMATGEARYGRYSVFSDVIYTKLSVGSGTPRGVIADSVDVTSETFAGLVGAGYCVLQDANSNLDIVAAARIWSVSTEISLQGGILGGRSVSDSATWVDAMTGIRGRYFFNDNLYLTGWGLIGAGGATLDWDVAAAIGYQFSGKFSALAGYRALGVNYDNNDFVFDAVQQGPIVGLVLHF</sequence>
<protein>
    <recommendedName>
        <fullName evidence="4">Outer membrane protein beta-barrel domain-containing protein</fullName>
    </recommendedName>
</protein>
<accession>A0A6L9UG77</accession>
<evidence type="ECO:0008006" key="4">
    <source>
        <dbReference type="Google" id="ProtNLM"/>
    </source>
</evidence>
<evidence type="ECO:0000313" key="3">
    <source>
        <dbReference type="Proteomes" id="UP000483035"/>
    </source>
</evidence>
<evidence type="ECO:0000313" key="2">
    <source>
        <dbReference type="EMBL" id="NEI73156.1"/>
    </source>
</evidence>
<evidence type="ECO:0000256" key="1">
    <source>
        <dbReference type="SAM" id="SignalP"/>
    </source>
</evidence>
<keyword evidence="1" id="KW-0732">Signal</keyword>
<feature type="chain" id="PRO_5026737873" description="Outer membrane protein beta-barrel domain-containing protein" evidence="1">
    <location>
        <begin position="32"/>
        <end position="271"/>
    </location>
</feature>
<comment type="caution">
    <text evidence="2">The sequence shown here is derived from an EMBL/GenBank/DDBJ whole genome shotgun (WGS) entry which is preliminary data.</text>
</comment>
<dbReference type="Proteomes" id="UP000483035">
    <property type="component" value="Unassembled WGS sequence"/>
</dbReference>
<feature type="signal peptide" evidence="1">
    <location>
        <begin position="1"/>
        <end position="31"/>
    </location>
</feature>
<name>A0A6L9UG77_9HYPH</name>